<evidence type="ECO:0000259" key="1">
    <source>
        <dbReference type="Pfam" id="PF12680"/>
    </source>
</evidence>
<dbReference type="GO" id="GO:0016853">
    <property type="term" value="F:isomerase activity"/>
    <property type="evidence" value="ECO:0007669"/>
    <property type="project" value="UniProtKB-KW"/>
</dbReference>
<gene>
    <name evidence="2" type="ORF">RU08_24105</name>
</gene>
<dbReference type="OrthoDB" id="391735at2"/>
<dbReference type="Pfam" id="PF12680">
    <property type="entry name" value="SnoaL_2"/>
    <property type="match status" value="1"/>
</dbReference>
<protein>
    <submittedName>
        <fullName evidence="2">Ketosteroid isomerase</fullName>
    </submittedName>
</protein>
<keyword evidence="2" id="KW-0413">Isomerase</keyword>
<dbReference type="RefSeq" id="WP_042556422.1">
    <property type="nucleotide sequence ID" value="NZ_JXQW01000110.1"/>
</dbReference>
<evidence type="ECO:0000313" key="3">
    <source>
        <dbReference type="Proteomes" id="UP000032068"/>
    </source>
</evidence>
<dbReference type="InterPro" id="IPR032710">
    <property type="entry name" value="NTF2-like_dom_sf"/>
</dbReference>
<organism evidence="2 3">
    <name type="scientific">Pseudomonas fulva</name>
    <dbReference type="NCBI Taxonomy" id="47880"/>
    <lineage>
        <taxon>Bacteria</taxon>
        <taxon>Pseudomonadati</taxon>
        <taxon>Pseudomonadota</taxon>
        <taxon>Gammaproteobacteria</taxon>
        <taxon>Pseudomonadales</taxon>
        <taxon>Pseudomonadaceae</taxon>
        <taxon>Pseudomonas</taxon>
    </lineage>
</organism>
<dbReference type="EMBL" id="JXQW01000110">
    <property type="protein sequence ID" value="KIP89130.1"/>
    <property type="molecule type" value="Genomic_DNA"/>
</dbReference>
<dbReference type="Gene3D" id="3.10.450.50">
    <property type="match status" value="1"/>
</dbReference>
<evidence type="ECO:0000313" key="2">
    <source>
        <dbReference type="EMBL" id="KIP89130.1"/>
    </source>
</evidence>
<accession>A0A0D0JW15</accession>
<proteinExistence type="predicted"/>
<sequence>MSHPNADLITRFYQAFQQLDAERMASCYAPDVSFSDPAFGTLTGDDAADMWRMLTTRAKQFSLTFSDVQADANGGSANWVATYLFSQTGRTVVNRIQASFVIRDGLIVEHRDQFDMWRWSAQALGFQGMLIGWTPLLKNTVRRQARNGLRQFQASRASDGQHGVEARS</sequence>
<name>A0A0D0JW15_9PSED</name>
<dbReference type="SUPFAM" id="SSF54427">
    <property type="entry name" value="NTF2-like"/>
    <property type="match status" value="1"/>
</dbReference>
<comment type="caution">
    <text evidence="2">The sequence shown here is derived from an EMBL/GenBank/DDBJ whole genome shotgun (WGS) entry which is preliminary data.</text>
</comment>
<feature type="domain" description="SnoaL-like" evidence="1">
    <location>
        <begin position="9"/>
        <end position="110"/>
    </location>
</feature>
<reference evidence="2 3" key="1">
    <citation type="submission" date="2014-12" db="EMBL/GenBank/DDBJ databases">
        <title>16Stimator: statistical estimation of ribosomal gene copy numbers from draft genome assemblies.</title>
        <authorList>
            <person name="Perisin M.A."/>
            <person name="Vetter M."/>
            <person name="Gilbert J.A."/>
            <person name="Bergelson J."/>
        </authorList>
    </citation>
    <scope>NUCLEOTIDE SEQUENCE [LARGE SCALE GENOMIC DNA]</scope>
    <source>
        <strain evidence="2 3">MEJ086</strain>
    </source>
</reference>
<dbReference type="InterPro" id="IPR037401">
    <property type="entry name" value="SnoaL-like"/>
</dbReference>
<dbReference type="Proteomes" id="UP000032068">
    <property type="component" value="Unassembled WGS sequence"/>
</dbReference>
<dbReference type="AlphaFoldDB" id="A0A0D0JW15"/>